<name>A0A9P8VSR8_9HYPO</name>
<feature type="region of interest" description="Disordered" evidence="5">
    <location>
        <begin position="1"/>
        <end position="33"/>
    </location>
</feature>
<reference evidence="7 8" key="1">
    <citation type="journal article" date="2021" name="Nat. Commun.">
        <title>Genetic determinants of endophytism in the Arabidopsis root mycobiome.</title>
        <authorList>
            <person name="Mesny F."/>
            <person name="Miyauchi S."/>
            <person name="Thiergart T."/>
            <person name="Pickel B."/>
            <person name="Atanasova L."/>
            <person name="Karlsson M."/>
            <person name="Huettel B."/>
            <person name="Barry K.W."/>
            <person name="Haridas S."/>
            <person name="Chen C."/>
            <person name="Bauer D."/>
            <person name="Andreopoulos W."/>
            <person name="Pangilinan J."/>
            <person name="LaButti K."/>
            <person name="Riley R."/>
            <person name="Lipzen A."/>
            <person name="Clum A."/>
            <person name="Drula E."/>
            <person name="Henrissat B."/>
            <person name="Kohler A."/>
            <person name="Grigoriev I.V."/>
            <person name="Martin F.M."/>
            <person name="Hacquard S."/>
        </authorList>
    </citation>
    <scope>NUCLEOTIDE SEQUENCE [LARGE SCALE GENOMIC DNA]</scope>
    <source>
        <strain evidence="7 8">MPI-CAGE-CH-0241</strain>
    </source>
</reference>
<keyword evidence="8" id="KW-1185">Reference proteome</keyword>
<protein>
    <submittedName>
        <fullName evidence="7">Amino acid/polyamine transporter I</fullName>
    </submittedName>
</protein>
<dbReference type="OrthoDB" id="10062876at2759"/>
<feature type="transmembrane region" description="Helical" evidence="6">
    <location>
        <begin position="162"/>
        <end position="178"/>
    </location>
</feature>
<dbReference type="InterPro" id="IPR002293">
    <property type="entry name" value="AA/rel_permease1"/>
</dbReference>
<dbReference type="GO" id="GO:0016020">
    <property type="term" value="C:membrane"/>
    <property type="evidence" value="ECO:0007669"/>
    <property type="project" value="UniProtKB-SubCell"/>
</dbReference>
<sequence>MASDQVDDAVRRPLLSEQDEAREETAEEQPTRSTFTRNLGAIEAFGIVISIVIGSGVFTSPGSIDTNVPSPGIALIVWLVGGILAWTGASTFAELGTAIPGEGGVQPYLCHIYGDVYGFLAAWTWIVAIMPATLAILSIVFVESAYSAAGVMDEAGNLSHKLLSILALVLVSVANSISTKASTRLNSFFVVLKFTSIAAIVIAAIAVVGVQVSQPDRDDVGGRDWFTKAWFTYRKSYNPDGSETDWNDLSQWEIFGHYSAALYGALWAYSGWDKAIYVSAELSEPARQLPLAINSSIPTAILCFLAANAAYYILLPWNVVSTTDSVAVTAITRLLGQGFGIVAAILICLVVAGSLLGNGFVASRMTVAAANSRWIPQVFTVVGKLGTKSASGSSSDAPVNAIALSTILAAVYILFGNFRALITLNGLGEYSFFFFTVLGAAILRYREPQLVRPYKPWIFNHILFLLVSGFVVARGAAFAPFQAIVIISLWILGLVFYHARQRNLI</sequence>
<feature type="transmembrane region" description="Helical" evidence="6">
    <location>
        <begin position="334"/>
        <end position="356"/>
    </location>
</feature>
<feature type="transmembrane region" description="Helical" evidence="6">
    <location>
        <begin position="457"/>
        <end position="473"/>
    </location>
</feature>
<dbReference type="EMBL" id="JAGPYM010000044">
    <property type="protein sequence ID" value="KAH6873825.1"/>
    <property type="molecule type" value="Genomic_DNA"/>
</dbReference>
<evidence type="ECO:0000256" key="4">
    <source>
        <dbReference type="ARBA" id="ARBA00023136"/>
    </source>
</evidence>
<evidence type="ECO:0000256" key="2">
    <source>
        <dbReference type="ARBA" id="ARBA00022692"/>
    </source>
</evidence>
<dbReference type="PANTHER" id="PTHR11785:SF402">
    <property type="entry name" value="AMINO ACID TRANSPORTER (EUROFUNG)"/>
    <property type="match status" value="1"/>
</dbReference>
<dbReference type="Proteomes" id="UP000777438">
    <property type="component" value="Unassembled WGS sequence"/>
</dbReference>
<keyword evidence="4 6" id="KW-0472">Membrane</keyword>
<feature type="transmembrane region" description="Helical" evidence="6">
    <location>
        <begin position="254"/>
        <end position="270"/>
    </location>
</feature>
<feature type="transmembrane region" description="Helical" evidence="6">
    <location>
        <begin position="479"/>
        <end position="499"/>
    </location>
</feature>
<keyword evidence="3 6" id="KW-1133">Transmembrane helix</keyword>
<feature type="transmembrane region" description="Helical" evidence="6">
    <location>
        <begin position="190"/>
        <end position="212"/>
    </location>
</feature>
<dbReference type="GO" id="GO:0015179">
    <property type="term" value="F:L-amino acid transmembrane transporter activity"/>
    <property type="evidence" value="ECO:0007669"/>
    <property type="project" value="TreeGrafter"/>
</dbReference>
<feature type="transmembrane region" description="Helical" evidence="6">
    <location>
        <begin position="397"/>
        <end position="415"/>
    </location>
</feature>
<comment type="caution">
    <text evidence="7">The sequence shown here is derived from an EMBL/GenBank/DDBJ whole genome shotgun (WGS) entry which is preliminary data.</text>
</comment>
<feature type="transmembrane region" description="Helical" evidence="6">
    <location>
        <begin position="291"/>
        <end position="314"/>
    </location>
</feature>
<evidence type="ECO:0000256" key="3">
    <source>
        <dbReference type="ARBA" id="ARBA00022989"/>
    </source>
</evidence>
<feature type="transmembrane region" description="Helical" evidence="6">
    <location>
        <begin position="39"/>
        <end position="60"/>
    </location>
</feature>
<feature type="compositionally biased region" description="Acidic residues" evidence="5">
    <location>
        <begin position="17"/>
        <end position="27"/>
    </location>
</feature>
<dbReference type="InterPro" id="IPR050598">
    <property type="entry name" value="AminoAcid_Transporter"/>
</dbReference>
<organism evidence="7 8">
    <name type="scientific">Thelonectria olida</name>
    <dbReference type="NCBI Taxonomy" id="1576542"/>
    <lineage>
        <taxon>Eukaryota</taxon>
        <taxon>Fungi</taxon>
        <taxon>Dikarya</taxon>
        <taxon>Ascomycota</taxon>
        <taxon>Pezizomycotina</taxon>
        <taxon>Sordariomycetes</taxon>
        <taxon>Hypocreomycetidae</taxon>
        <taxon>Hypocreales</taxon>
        <taxon>Nectriaceae</taxon>
        <taxon>Thelonectria</taxon>
    </lineage>
</organism>
<dbReference type="Gene3D" id="1.20.1740.10">
    <property type="entry name" value="Amino acid/polyamine transporter I"/>
    <property type="match status" value="1"/>
</dbReference>
<dbReference type="PANTHER" id="PTHR11785">
    <property type="entry name" value="AMINO ACID TRANSPORTER"/>
    <property type="match status" value="1"/>
</dbReference>
<evidence type="ECO:0000313" key="8">
    <source>
        <dbReference type="Proteomes" id="UP000777438"/>
    </source>
</evidence>
<feature type="transmembrane region" description="Helical" evidence="6">
    <location>
        <begin position="427"/>
        <end position="445"/>
    </location>
</feature>
<proteinExistence type="predicted"/>
<accession>A0A9P8VSR8</accession>
<dbReference type="Pfam" id="PF13520">
    <property type="entry name" value="AA_permease_2"/>
    <property type="match status" value="1"/>
</dbReference>
<keyword evidence="2 6" id="KW-0812">Transmembrane</keyword>
<feature type="transmembrane region" description="Helical" evidence="6">
    <location>
        <begin position="72"/>
        <end position="95"/>
    </location>
</feature>
<dbReference type="PIRSF" id="PIRSF006060">
    <property type="entry name" value="AA_transporter"/>
    <property type="match status" value="1"/>
</dbReference>
<evidence type="ECO:0000256" key="5">
    <source>
        <dbReference type="SAM" id="MobiDB-lite"/>
    </source>
</evidence>
<dbReference type="FunFam" id="1.20.1740.10:FF:000042">
    <property type="entry name" value="Similar to amino acid transporter"/>
    <property type="match status" value="1"/>
</dbReference>
<gene>
    <name evidence="7" type="ORF">B0T10DRAFT_541322</name>
</gene>
<dbReference type="AlphaFoldDB" id="A0A9P8VSR8"/>
<evidence type="ECO:0000256" key="6">
    <source>
        <dbReference type="SAM" id="Phobius"/>
    </source>
</evidence>
<feature type="transmembrane region" description="Helical" evidence="6">
    <location>
        <begin position="116"/>
        <end position="142"/>
    </location>
</feature>
<evidence type="ECO:0000256" key="1">
    <source>
        <dbReference type="ARBA" id="ARBA00004141"/>
    </source>
</evidence>
<comment type="subcellular location">
    <subcellularLocation>
        <location evidence="1">Membrane</location>
        <topology evidence="1">Multi-pass membrane protein</topology>
    </subcellularLocation>
</comment>
<evidence type="ECO:0000313" key="7">
    <source>
        <dbReference type="EMBL" id="KAH6873825.1"/>
    </source>
</evidence>